<organism evidence="2 3">
    <name type="scientific">Svornostia abyssi</name>
    <dbReference type="NCBI Taxonomy" id="2898438"/>
    <lineage>
        <taxon>Bacteria</taxon>
        <taxon>Bacillati</taxon>
        <taxon>Actinomycetota</taxon>
        <taxon>Thermoleophilia</taxon>
        <taxon>Solirubrobacterales</taxon>
        <taxon>Baekduiaceae</taxon>
        <taxon>Svornostia</taxon>
    </lineage>
</organism>
<dbReference type="EMBL" id="CP088295">
    <property type="protein sequence ID" value="UUY03459.1"/>
    <property type="molecule type" value="Genomic_DNA"/>
</dbReference>
<proteinExistence type="predicted"/>
<gene>
    <name evidence="2" type="ORF">LRS13_22765</name>
</gene>
<keyword evidence="3" id="KW-1185">Reference proteome</keyword>
<feature type="signal peptide" evidence="1">
    <location>
        <begin position="1"/>
        <end position="21"/>
    </location>
</feature>
<keyword evidence="1" id="KW-0732">Signal</keyword>
<accession>A0ABY5PFK3</accession>
<evidence type="ECO:0000313" key="3">
    <source>
        <dbReference type="Proteomes" id="UP001058860"/>
    </source>
</evidence>
<reference evidence="3" key="1">
    <citation type="submission" date="2021-11" db="EMBL/GenBank/DDBJ databases">
        <title>Cultivation dependent microbiological survey of springs from the worlds oldest radium mine currently devoted to the extraction of radon-saturated water.</title>
        <authorList>
            <person name="Kapinusova G."/>
            <person name="Smrhova T."/>
            <person name="Strejcek M."/>
            <person name="Suman J."/>
            <person name="Jani K."/>
            <person name="Pajer P."/>
            <person name="Uhlik O."/>
        </authorList>
    </citation>
    <scope>NUCLEOTIDE SEQUENCE [LARGE SCALE GENOMIC DNA]</scope>
    <source>
        <strain evidence="3">J379</strain>
    </source>
</reference>
<name>A0ABY5PFK3_9ACTN</name>
<sequence length="95" mass="10341">MIKLRALVLTLLCVLAVSAAAAPPASAKRLAVWCGSTYVWSGHPYVPNNWVVGALYAGQTFDVMSGTNQGYAWGFAYGHVNRYGWVETRCLNPFS</sequence>
<dbReference type="RefSeq" id="WP_353863964.1">
    <property type="nucleotide sequence ID" value="NZ_CP088295.1"/>
</dbReference>
<dbReference type="Proteomes" id="UP001058860">
    <property type="component" value="Chromosome"/>
</dbReference>
<evidence type="ECO:0000313" key="2">
    <source>
        <dbReference type="EMBL" id="UUY03459.1"/>
    </source>
</evidence>
<evidence type="ECO:0000256" key="1">
    <source>
        <dbReference type="SAM" id="SignalP"/>
    </source>
</evidence>
<protein>
    <submittedName>
        <fullName evidence="2">Uncharacterized protein</fullName>
    </submittedName>
</protein>
<feature type="chain" id="PRO_5045071438" evidence="1">
    <location>
        <begin position="22"/>
        <end position="95"/>
    </location>
</feature>